<name>A0A814I7A5_9BILA</name>
<dbReference type="Proteomes" id="UP000663879">
    <property type="component" value="Unassembled WGS sequence"/>
</dbReference>
<comment type="caution">
    <text evidence="2">The sequence shown here is derived from an EMBL/GenBank/DDBJ whole genome shotgun (WGS) entry which is preliminary data.</text>
</comment>
<dbReference type="OrthoDB" id="10017659at2759"/>
<evidence type="ECO:0000313" key="3">
    <source>
        <dbReference type="Proteomes" id="UP000663879"/>
    </source>
</evidence>
<dbReference type="AlphaFoldDB" id="A0A814I7A5"/>
<dbReference type="InterPro" id="IPR038765">
    <property type="entry name" value="Papain-like_cys_pep_sf"/>
</dbReference>
<feature type="domain" description="OTU" evidence="1">
    <location>
        <begin position="72"/>
        <end position="161"/>
    </location>
</feature>
<keyword evidence="3" id="KW-1185">Reference proteome</keyword>
<proteinExistence type="predicted"/>
<protein>
    <recommendedName>
        <fullName evidence="1">OTU domain-containing protein</fullName>
    </recommendedName>
</protein>
<dbReference type="Gene3D" id="3.90.70.80">
    <property type="match status" value="1"/>
</dbReference>
<evidence type="ECO:0000313" key="2">
    <source>
        <dbReference type="EMBL" id="CAF1020572.1"/>
    </source>
</evidence>
<dbReference type="EMBL" id="CAJNOC010004406">
    <property type="protein sequence ID" value="CAF1020572.1"/>
    <property type="molecule type" value="Genomic_DNA"/>
</dbReference>
<dbReference type="InterPro" id="IPR003323">
    <property type="entry name" value="OTU_dom"/>
</dbReference>
<accession>A0A814I7A5</accession>
<gene>
    <name evidence="2" type="ORF">OXX778_LOCUS17359</name>
</gene>
<organism evidence="2 3">
    <name type="scientific">Brachionus calyciflorus</name>
    <dbReference type="NCBI Taxonomy" id="104777"/>
    <lineage>
        <taxon>Eukaryota</taxon>
        <taxon>Metazoa</taxon>
        <taxon>Spiralia</taxon>
        <taxon>Gnathifera</taxon>
        <taxon>Rotifera</taxon>
        <taxon>Eurotatoria</taxon>
        <taxon>Monogononta</taxon>
        <taxon>Pseudotrocha</taxon>
        <taxon>Ploima</taxon>
        <taxon>Brachionidae</taxon>
        <taxon>Brachionus</taxon>
    </lineage>
</organism>
<dbReference type="PROSITE" id="PS50802">
    <property type="entry name" value="OTU"/>
    <property type="match status" value="1"/>
</dbReference>
<sequence>MENFTLVPTSKGVEIICITEINYISNYIKNNGDFMISMVKYFRSIHGICYFNSNYYDVSHGSVLKKWNCHHGICLQTTGDGNCLYNSLSLALFGNESYSKNIKLCMVFIILEYEEYFRNLVQSFQYAEGYEKTVVACSTLGIFGNEFNMVALSLLFLRPIK</sequence>
<evidence type="ECO:0000259" key="1">
    <source>
        <dbReference type="PROSITE" id="PS50802"/>
    </source>
</evidence>
<reference evidence="2" key="1">
    <citation type="submission" date="2021-02" db="EMBL/GenBank/DDBJ databases">
        <authorList>
            <person name="Nowell W R."/>
        </authorList>
    </citation>
    <scope>NUCLEOTIDE SEQUENCE</scope>
    <source>
        <strain evidence="2">Ploen Becks lab</strain>
    </source>
</reference>
<dbReference type="SUPFAM" id="SSF54001">
    <property type="entry name" value="Cysteine proteinases"/>
    <property type="match status" value="1"/>
</dbReference>